<dbReference type="PATRIC" id="fig|66969.6.peg.641"/>
<feature type="domain" description="DUF7168" evidence="1">
    <location>
        <begin position="175"/>
        <end position="252"/>
    </location>
</feature>
<dbReference type="Pfam" id="PF23771">
    <property type="entry name" value="DUF7168"/>
    <property type="match status" value="1"/>
</dbReference>
<sequence>MIIDGCSFLQGSDDESNRPFTNTSTAGIVKSMSINPKLTGSPDQLVPPGNTNVISLFGDEQSEFSDEEEGDTELDFFDFDEIREWPRKPEGYDFRTNESYKKYRKHIERLTIKKPDEKLLDYFNKTFNYYLTEDNCHQIGQHLLLIREELLNYKLFSTEHNSELFAISKGFNLTNFTMDDYADELIFLLGYIFGCTTASITSGNRQPTVFAGHPNHVQLAYKTFHYLDALLNDEVKTFAARCHKNTKRKNRTSRSKWHGYHLVGVMLNSIIDDEEHYMLLPQSEYEQLSHWDPKKHPFR</sequence>
<organism evidence="2 3">
    <name type="scientific">Legionella waltersii</name>
    <dbReference type="NCBI Taxonomy" id="66969"/>
    <lineage>
        <taxon>Bacteria</taxon>
        <taxon>Pseudomonadati</taxon>
        <taxon>Pseudomonadota</taxon>
        <taxon>Gammaproteobacteria</taxon>
        <taxon>Legionellales</taxon>
        <taxon>Legionellaceae</taxon>
        <taxon>Legionella</taxon>
    </lineage>
</organism>
<name>A0A0W1AMK2_9GAMM</name>
<evidence type="ECO:0000259" key="1">
    <source>
        <dbReference type="Pfam" id="PF23771"/>
    </source>
</evidence>
<dbReference type="InterPro" id="IPR055592">
    <property type="entry name" value="DUF7168"/>
</dbReference>
<accession>A0A0W1AMK2</accession>
<dbReference type="EMBL" id="LNZB01000010">
    <property type="protein sequence ID" value="KTD82559.1"/>
    <property type="molecule type" value="Genomic_DNA"/>
</dbReference>
<gene>
    <name evidence="2" type="ORF">Lwal_0597</name>
</gene>
<dbReference type="AlphaFoldDB" id="A0A0W1AMK2"/>
<protein>
    <recommendedName>
        <fullName evidence="1">DUF7168 domain-containing protein</fullName>
    </recommendedName>
</protein>
<keyword evidence="3" id="KW-1185">Reference proteome</keyword>
<evidence type="ECO:0000313" key="2">
    <source>
        <dbReference type="EMBL" id="KTD82559.1"/>
    </source>
</evidence>
<dbReference type="Proteomes" id="UP000054729">
    <property type="component" value="Unassembled WGS sequence"/>
</dbReference>
<proteinExistence type="predicted"/>
<comment type="caution">
    <text evidence="2">The sequence shown here is derived from an EMBL/GenBank/DDBJ whole genome shotgun (WGS) entry which is preliminary data.</text>
</comment>
<evidence type="ECO:0000313" key="3">
    <source>
        <dbReference type="Proteomes" id="UP000054729"/>
    </source>
</evidence>
<reference evidence="2 3" key="1">
    <citation type="submission" date="2015-11" db="EMBL/GenBank/DDBJ databases">
        <title>Genomic analysis of 38 Legionella species identifies large and diverse effector repertoires.</title>
        <authorList>
            <person name="Burstein D."/>
            <person name="Amaro F."/>
            <person name="Zusman T."/>
            <person name="Lifshitz Z."/>
            <person name="Cohen O."/>
            <person name="Gilbert J.A."/>
            <person name="Pupko T."/>
            <person name="Shuman H.A."/>
            <person name="Segal G."/>
        </authorList>
    </citation>
    <scope>NUCLEOTIDE SEQUENCE [LARGE SCALE GENOMIC DNA]</scope>
    <source>
        <strain evidence="2 3">ATCC 51914</strain>
    </source>
</reference>